<reference evidence="1 2" key="1">
    <citation type="submission" date="2019-06" db="EMBL/GenBank/DDBJ databases">
        <title>Aeromicrobium sp. nov., isolated from a maize field.</title>
        <authorList>
            <person name="Lin S.-Y."/>
            <person name="Tsai C.-F."/>
            <person name="Young C.-C."/>
        </authorList>
    </citation>
    <scope>NUCLEOTIDE SEQUENCE [LARGE SCALE GENOMIC DNA]</scope>
    <source>
        <strain evidence="1 2">CC-CFT486</strain>
    </source>
</reference>
<dbReference type="AlphaFoldDB" id="A0A5C8NM30"/>
<organism evidence="1 2">
    <name type="scientific">Aeromicrobium terrae</name>
    <dbReference type="NCBI Taxonomy" id="2498846"/>
    <lineage>
        <taxon>Bacteria</taxon>
        <taxon>Bacillati</taxon>
        <taxon>Actinomycetota</taxon>
        <taxon>Actinomycetes</taxon>
        <taxon>Propionibacteriales</taxon>
        <taxon>Nocardioidaceae</taxon>
        <taxon>Aeromicrobium</taxon>
    </lineage>
</organism>
<keyword evidence="2" id="KW-1185">Reference proteome</keyword>
<gene>
    <name evidence="1" type="ORF">FHP06_05375</name>
</gene>
<protein>
    <submittedName>
        <fullName evidence="1">Uncharacterized protein</fullName>
    </submittedName>
</protein>
<proteinExistence type="predicted"/>
<accession>A0A5C8NM30</accession>
<dbReference type="EMBL" id="VDUX01000002">
    <property type="protein sequence ID" value="TXL62140.1"/>
    <property type="molecule type" value="Genomic_DNA"/>
</dbReference>
<sequence>MIPSTVEIDFLDAGPVAQLCALVSARDPQHDLVDEQVVRAIELAQAAGARWSAIAAALRG</sequence>
<evidence type="ECO:0000313" key="1">
    <source>
        <dbReference type="EMBL" id="TXL62140.1"/>
    </source>
</evidence>
<dbReference type="Proteomes" id="UP000321571">
    <property type="component" value="Unassembled WGS sequence"/>
</dbReference>
<comment type="caution">
    <text evidence="1">The sequence shown here is derived from an EMBL/GenBank/DDBJ whole genome shotgun (WGS) entry which is preliminary data.</text>
</comment>
<dbReference type="RefSeq" id="WP_147684543.1">
    <property type="nucleotide sequence ID" value="NZ_VDUX01000002.1"/>
</dbReference>
<evidence type="ECO:0000313" key="2">
    <source>
        <dbReference type="Proteomes" id="UP000321571"/>
    </source>
</evidence>
<name>A0A5C8NM30_9ACTN</name>